<organism evidence="10 11">
    <name type="scientific">Rhodobaculum claviforme</name>
    <dbReference type="NCBI Taxonomy" id="1549854"/>
    <lineage>
        <taxon>Bacteria</taxon>
        <taxon>Pseudomonadati</taxon>
        <taxon>Pseudomonadota</taxon>
        <taxon>Alphaproteobacteria</taxon>
        <taxon>Rhodobacterales</taxon>
        <taxon>Paracoccaceae</taxon>
        <taxon>Rhodobaculum</taxon>
    </lineage>
</organism>
<evidence type="ECO:0000313" key="10">
    <source>
        <dbReference type="EMBL" id="MBK5927319.1"/>
    </source>
</evidence>
<dbReference type="PANTHER" id="PTHR11482">
    <property type="entry name" value="ARGININE/DIAMINOPIMELATE/ORNITHINE DECARBOXYLASE"/>
    <property type="match status" value="1"/>
</dbReference>
<evidence type="ECO:0000256" key="4">
    <source>
        <dbReference type="ARBA" id="ARBA00023239"/>
    </source>
</evidence>
<dbReference type="Gene3D" id="2.40.37.10">
    <property type="entry name" value="Lyase, Ornithine Decarboxylase, Chain A, domain 1"/>
    <property type="match status" value="1"/>
</dbReference>
<name>A0A934TJM4_9RHOB</name>
<protein>
    <recommendedName>
        <fullName evidence="6">ornithine decarboxylase</fullName>
        <ecNumber evidence="6">4.1.1.17</ecNumber>
    </recommendedName>
</protein>
<dbReference type="PRINTS" id="PR01182">
    <property type="entry name" value="ORNDCRBXLASE"/>
</dbReference>
<dbReference type="SUPFAM" id="SSF51419">
    <property type="entry name" value="PLP-binding barrel"/>
    <property type="match status" value="1"/>
</dbReference>
<dbReference type="PRINTS" id="PR01179">
    <property type="entry name" value="ODADCRBXLASE"/>
</dbReference>
<evidence type="ECO:0000256" key="7">
    <source>
        <dbReference type="ARBA" id="ARBA00049127"/>
    </source>
</evidence>
<dbReference type="PANTHER" id="PTHR11482:SF6">
    <property type="entry name" value="ORNITHINE DECARBOXYLASE 1-RELATED"/>
    <property type="match status" value="1"/>
</dbReference>
<dbReference type="InterPro" id="IPR022653">
    <property type="entry name" value="De-COase2_pyr-phos_BS"/>
</dbReference>
<accession>A0A934TJM4</accession>
<evidence type="ECO:0000256" key="2">
    <source>
        <dbReference type="ARBA" id="ARBA00008872"/>
    </source>
</evidence>
<comment type="catalytic activity">
    <reaction evidence="7">
        <text>L-ornithine + H(+) = putrescine + CO2</text>
        <dbReference type="Rhea" id="RHEA:22964"/>
        <dbReference type="ChEBI" id="CHEBI:15378"/>
        <dbReference type="ChEBI" id="CHEBI:16526"/>
        <dbReference type="ChEBI" id="CHEBI:46911"/>
        <dbReference type="ChEBI" id="CHEBI:326268"/>
        <dbReference type="EC" id="4.1.1.17"/>
    </reaction>
</comment>
<dbReference type="GO" id="GO:0005737">
    <property type="term" value="C:cytoplasm"/>
    <property type="evidence" value="ECO:0007669"/>
    <property type="project" value="TreeGrafter"/>
</dbReference>
<dbReference type="EC" id="4.1.1.17" evidence="6"/>
<evidence type="ECO:0000256" key="3">
    <source>
        <dbReference type="ARBA" id="ARBA00022898"/>
    </source>
</evidence>
<keyword evidence="4" id="KW-0456">Lyase</keyword>
<dbReference type="PROSITE" id="PS00878">
    <property type="entry name" value="ODR_DC_2_1"/>
    <property type="match status" value="1"/>
</dbReference>
<keyword evidence="11" id="KW-1185">Reference proteome</keyword>
<gene>
    <name evidence="10" type="ORF">CCR87_08265</name>
</gene>
<feature type="modified residue" description="N6-(pyridoxal phosphate)lysine" evidence="8">
    <location>
        <position position="53"/>
    </location>
</feature>
<reference evidence="10" key="1">
    <citation type="submission" date="2017-05" db="EMBL/GenBank/DDBJ databases">
        <authorList>
            <person name="Imhoff J.F."/>
            <person name="Rahn T."/>
            <person name="Kuenzel S."/>
            <person name="Neulinger S.C."/>
        </authorList>
    </citation>
    <scope>NUCLEOTIDE SEQUENCE</scope>
    <source>
        <strain evidence="10">LMG 28126</strain>
    </source>
</reference>
<evidence type="ECO:0000256" key="1">
    <source>
        <dbReference type="ARBA" id="ARBA00001933"/>
    </source>
</evidence>
<dbReference type="EMBL" id="NHSD01000232">
    <property type="protein sequence ID" value="MBK5927319.1"/>
    <property type="molecule type" value="Genomic_DNA"/>
</dbReference>
<feature type="domain" description="Orn/DAP/Arg decarboxylase 2 N-terminal" evidence="9">
    <location>
        <begin position="46"/>
        <end position="263"/>
    </location>
</feature>
<dbReference type="SUPFAM" id="SSF50621">
    <property type="entry name" value="Alanine racemase C-terminal domain-like"/>
    <property type="match status" value="1"/>
</dbReference>
<dbReference type="InterPro" id="IPR002433">
    <property type="entry name" value="Orn_de-COase"/>
</dbReference>
<evidence type="ECO:0000256" key="5">
    <source>
        <dbReference type="ARBA" id="ARBA00034115"/>
    </source>
</evidence>
<comment type="caution">
    <text evidence="10">The sequence shown here is derived from an EMBL/GenBank/DDBJ whole genome shotgun (WGS) entry which is preliminary data.</text>
</comment>
<sequence>MGLAKTIWDTPADYLHHRAEAEAPVLFFAPAALQGIARRFIAGFPGLVTYAVKANPDAEVIANLAAAGVRGFDVASPEEMALVRRLVPDAALHYNNPVRSRREIAQAVALDVVSYSVDSHSELAKLTEALPAGTEVTVRFKLPVSGAAYDFGAKFGAEPAAAAALLAEVAAHGLTPALTFHPGTQCTDPRAWAAYIHAAARIGRDAGVRVARLNVGGGFPSHRRAAEAPALDAIFATIAAETAAAFGDDAPALVCEPGRALVADAFTLATQVKAVRDGGAVFLNDGVYGALAEAPVMGLPDRIELRAPGGARRTGWPRPREVFGPTCDSIDRLPGHVPLPCDIAEGDHLLFHGMGAYSTVTNTRFNGFGGLLLVTVLELTDRAS</sequence>
<keyword evidence="3 8" id="KW-0663">Pyridoxal phosphate</keyword>
<reference evidence="10" key="2">
    <citation type="journal article" date="2020" name="Microorganisms">
        <title>Osmotic Adaptation and Compatible Solute Biosynthesis of Phototrophic Bacteria as Revealed from Genome Analyses.</title>
        <authorList>
            <person name="Imhoff J.F."/>
            <person name="Rahn T."/>
            <person name="Kunzel S."/>
            <person name="Keller A."/>
            <person name="Neulinger S.C."/>
        </authorList>
    </citation>
    <scope>NUCLEOTIDE SEQUENCE</scope>
    <source>
        <strain evidence="10">LMG 28126</strain>
    </source>
</reference>
<dbReference type="Gene3D" id="3.20.20.10">
    <property type="entry name" value="Alanine racemase"/>
    <property type="match status" value="1"/>
</dbReference>
<dbReference type="InterPro" id="IPR022644">
    <property type="entry name" value="De-COase2_N"/>
</dbReference>
<dbReference type="RefSeq" id="WP_201157080.1">
    <property type="nucleotide sequence ID" value="NZ_NHSD01000232.1"/>
</dbReference>
<dbReference type="InterPro" id="IPR029066">
    <property type="entry name" value="PLP-binding_barrel"/>
</dbReference>
<evidence type="ECO:0000256" key="6">
    <source>
        <dbReference type="ARBA" id="ARBA00034138"/>
    </source>
</evidence>
<dbReference type="Proteomes" id="UP000706333">
    <property type="component" value="Unassembled WGS sequence"/>
</dbReference>
<evidence type="ECO:0000259" key="9">
    <source>
        <dbReference type="Pfam" id="PF02784"/>
    </source>
</evidence>
<evidence type="ECO:0000313" key="11">
    <source>
        <dbReference type="Proteomes" id="UP000706333"/>
    </source>
</evidence>
<dbReference type="Pfam" id="PF02784">
    <property type="entry name" value="Orn_Arg_deC_N"/>
    <property type="match status" value="1"/>
</dbReference>
<evidence type="ECO:0000256" key="8">
    <source>
        <dbReference type="PIRSR" id="PIRSR600183-50"/>
    </source>
</evidence>
<comment type="similarity">
    <text evidence="2">Belongs to the Orn/Lys/Arg decarboxylase class-II family.</text>
</comment>
<dbReference type="InterPro" id="IPR009006">
    <property type="entry name" value="Ala_racemase/Decarboxylase_C"/>
</dbReference>
<feature type="active site" description="Proton donor" evidence="8">
    <location>
        <position position="327"/>
    </location>
</feature>
<dbReference type="AlphaFoldDB" id="A0A934TJM4"/>
<dbReference type="InterPro" id="IPR000183">
    <property type="entry name" value="Orn/DAP/Arg_de-COase"/>
</dbReference>
<comment type="pathway">
    <text evidence="5">Amine and polyamine biosynthesis; putrescine biosynthesis via L-ornithine pathway; putrescine from L-ornithine: step 1/1.</text>
</comment>
<dbReference type="GO" id="GO:0004586">
    <property type="term" value="F:ornithine decarboxylase activity"/>
    <property type="evidence" value="ECO:0007669"/>
    <property type="project" value="UniProtKB-EC"/>
</dbReference>
<dbReference type="GO" id="GO:0033387">
    <property type="term" value="P:putrescine biosynthetic process from arginine, via ornithine"/>
    <property type="evidence" value="ECO:0007669"/>
    <property type="project" value="TreeGrafter"/>
</dbReference>
<proteinExistence type="inferred from homology"/>
<comment type="cofactor">
    <cofactor evidence="1 8">
        <name>pyridoxal 5'-phosphate</name>
        <dbReference type="ChEBI" id="CHEBI:597326"/>
    </cofactor>
</comment>